<dbReference type="EnsemblBacteria" id="CAC11347">
    <property type="protein sequence ID" value="CAC11347"/>
    <property type="gene ID" value="CAC11347"/>
</dbReference>
<keyword evidence="3" id="KW-1185">Reference proteome</keyword>
<dbReference type="SUPFAM" id="SSF46785">
    <property type="entry name" value="Winged helix' DNA-binding domain"/>
    <property type="match status" value="1"/>
</dbReference>
<evidence type="ECO:0000313" key="3">
    <source>
        <dbReference type="Proteomes" id="UP000001024"/>
    </source>
</evidence>
<dbReference type="InParanoid" id="Q9HLM6"/>
<dbReference type="OrthoDB" id="9623at2157"/>
<name>Q9HLM6_THEAC</name>
<dbReference type="PANTHER" id="PTHR38600:SF1">
    <property type="entry name" value="TRANSCRIPTIONAL REGULATORY PROTEIN"/>
    <property type="match status" value="1"/>
</dbReference>
<dbReference type="eggNOG" id="arCOG01691">
    <property type="taxonomic scope" value="Archaea"/>
</dbReference>
<dbReference type="EMBL" id="AL445063">
    <property type="protein sequence ID" value="CAC11347.1"/>
    <property type="molecule type" value="Genomic_DNA"/>
</dbReference>
<dbReference type="InterPro" id="IPR036388">
    <property type="entry name" value="WH-like_DNA-bd_sf"/>
</dbReference>
<organism evidence="2 3">
    <name type="scientific">Thermoplasma acidophilum (strain ATCC 25905 / DSM 1728 / JCM 9062 / NBRC 15155 / AMRC-C165)</name>
    <dbReference type="NCBI Taxonomy" id="273075"/>
    <lineage>
        <taxon>Archaea</taxon>
        <taxon>Methanobacteriati</taxon>
        <taxon>Thermoplasmatota</taxon>
        <taxon>Thermoplasmata</taxon>
        <taxon>Thermoplasmatales</taxon>
        <taxon>Thermoplasmataceae</taxon>
        <taxon>Thermoplasma</taxon>
    </lineage>
</organism>
<dbReference type="PANTHER" id="PTHR38600">
    <property type="entry name" value="TRANSCRIPTIONAL REGULATORY PROTEIN"/>
    <property type="match status" value="1"/>
</dbReference>
<sequence>MIYDDILGTTKTTILESLNVKDRSVDDLSEILGINKTAVKEHLEYLEMRGYVSSYFQSGGAGRPKKFYKLTDKGISLFPKKYIDFAKLLLDETEKVLGTEQMNAILERIASRMISDTGWLAEDLRDKPRDEKIKKLQEYVSMLNVLGYNATLDVYSDRVIISRHNCIFYDLAKTNNRIICNSLGRDLIVQSLNADFQITEKISSGSNKCVIEVKL</sequence>
<dbReference type="PaxDb" id="273075-Ta0201"/>
<evidence type="ECO:0000313" key="2">
    <source>
        <dbReference type="EMBL" id="CAC11347.1"/>
    </source>
</evidence>
<evidence type="ECO:0000259" key="1">
    <source>
        <dbReference type="Pfam" id="PF01022"/>
    </source>
</evidence>
<dbReference type="Proteomes" id="UP000001024">
    <property type="component" value="Chromosome"/>
</dbReference>
<dbReference type="Pfam" id="PF01022">
    <property type="entry name" value="HTH_5"/>
    <property type="match status" value="1"/>
</dbReference>
<dbReference type="GO" id="GO:0003700">
    <property type="term" value="F:DNA-binding transcription factor activity"/>
    <property type="evidence" value="ECO:0007669"/>
    <property type="project" value="InterPro"/>
</dbReference>
<dbReference type="STRING" id="273075.gene:9571417"/>
<dbReference type="AlphaFoldDB" id="Q9HLM6"/>
<dbReference type="RefSeq" id="WP_010900628.1">
    <property type="nucleotide sequence ID" value="NC_002578.1"/>
</dbReference>
<dbReference type="CDD" id="cd00090">
    <property type="entry name" value="HTH_ARSR"/>
    <property type="match status" value="1"/>
</dbReference>
<feature type="domain" description="HTH arsR-type" evidence="1">
    <location>
        <begin position="11"/>
        <end position="54"/>
    </location>
</feature>
<gene>
    <name evidence="2" type="ordered locus">Ta0201</name>
</gene>
<reference evidence="2 3" key="1">
    <citation type="journal article" date="2000" name="Nature">
        <title>The genome sequence of the thermoacidophilic scavenger Thermoplasma acidophilum.</title>
        <authorList>
            <person name="Ruepp A."/>
            <person name="Graml W."/>
            <person name="Santos-Martinez M.L."/>
            <person name="Koretke K.K."/>
            <person name="Volker C."/>
            <person name="Mewes H.W."/>
            <person name="Frishman D."/>
            <person name="Stocker S."/>
            <person name="Lupas A.N."/>
            <person name="Baumeister W."/>
        </authorList>
    </citation>
    <scope>NUCLEOTIDE SEQUENCE [LARGE SCALE GENOMIC DNA]</scope>
    <source>
        <strain evidence="3">ATCC 25905 / DSM 1728 / JCM 9062 / NBRC 15155 / AMRC-C165</strain>
    </source>
</reference>
<dbReference type="InterPro" id="IPR036390">
    <property type="entry name" value="WH_DNA-bd_sf"/>
</dbReference>
<dbReference type="InterPro" id="IPR001845">
    <property type="entry name" value="HTH_ArsR_DNA-bd_dom"/>
</dbReference>
<dbReference type="KEGG" id="tac:Ta0201"/>
<protein>
    <recommendedName>
        <fullName evidence="1">HTH arsR-type domain-containing protein</fullName>
    </recommendedName>
</protein>
<accession>Q9HLM6</accession>
<dbReference type="Gene3D" id="1.10.10.10">
    <property type="entry name" value="Winged helix-like DNA-binding domain superfamily/Winged helix DNA-binding domain"/>
    <property type="match status" value="1"/>
</dbReference>
<dbReference type="InterPro" id="IPR011991">
    <property type="entry name" value="ArsR-like_HTH"/>
</dbReference>
<dbReference type="HOGENOM" id="CLU_078469_3_1_2"/>
<proteinExistence type="predicted"/>